<comment type="caution">
    <text evidence="2">The sequence shown here is derived from an EMBL/GenBank/DDBJ whole genome shotgun (WGS) entry which is preliminary data.</text>
</comment>
<dbReference type="PANTHER" id="PTHR30087">
    <property type="entry name" value="INNER MEMBRANE PROTEIN"/>
    <property type="match status" value="1"/>
</dbReference>
<evidence type="ECO:0000313" key="3">
    <source>
        <dbReference type="Proteomes" id="UP000269774"/>
    </source>
</evidence>
<dbReference type="Pfam" id="PF04463">
    <property type="entry name" value="2-thiour_desulf"/>
    <property type="match status" value="1"/>
</dbReference>
<protein>
    <submittedName>
        <fullName evidence="2">DUF1722 domain-containing protein</fullName>
    </submittedName>
</protein>
<organism evidence="2 3">
    <name type="scientific">Stutzerimonas zhaodongensis</name>
    <dbReference type="NCBI Taxonomy" id="1176257"/>
    <lineage>
        <taxon>Bacteria</taxon>
        <taxon>Pseudomonadati</taxon>
        <taxon>Pseudomonadota</taxon>
        <taxon>Gammaproteobacteria</taxon>
        <taxon>Pseudomonadales</taxon>
        <taxon>Pseudomonadaceae</taxon>
        <taxon>Stutzerimonas</taxon>
    </lineage>
</organism>
<accession>A0A3M2HNU8</accession>
<dbReference type="InterPro" id="IPR007553">
    <property type="entry name" value="2-thiour_desulf"/>
</dbReference>
<sequence length="320" mass="35628">MLNATRPHIKVGISACLLGSPVRFNGGHKESRLCSETLASHFEFIPVCPEVAIGLGTPREPIRLVGDPESPRAVGTVHPEMDVSEALTAYGEKIAAELHDISGYILMQKSPSCGMERVKVYQANGHPIDGGGSGLFARALMQARPDLPIEEDGRLNDPVLRENFLTRIFAYAEWQRLLSAGLTRKAVVEFHSRYKYQLMATDPIQYKSLGQLVATVGTKPLDEFAPAYFSQLMAALKKTASRGTHTNVLQHLSGYLKKDICSEDKQELQHLISQYRQGIVPLVVPMTLLKHHFRRHPDRYVATQVYLQPHPEDLSLRNGI</sequence>
<dbReference type="Proteomes" id="UP000269774">
    <property type="component" value="Unassembled WGS sequence"/>
</dbReference>
<dbReference type="AlphaFoldDB" id="A0A3M2HNU8"/>
<keyword evidence="3" id="KW-1185">Reference proteome</keyword>
<dbReference type="InterPro" id="IPR017087">
    <property type="entry name" value="UCP037004"/>
</dbReference>
<dbReference type="PIRSF" id="PIRSF037004">
    <property type="entry name" value="UCP037004"/>
    <property type="match status" value="1"/>
</dbReference>
<reference evidence="2 3" key="1">
    <citation type="submission" date="2018-10" db="EMBL/GenBank/DDBJ databases">
        <title>Pseudomonas zhaodongensis NEAU-ST5-21(T) genome.</title>
        <authorList>
            <person name="Peng J."/>
            <person name="Liu Z.-P."/>
        </authorList>
    </citation>
    <scope>NUCLEOTIDE SEQUENCE [LARGE SCALE GENOMIC DNA]</scope>
    <source>
        <strain evidence="2 3">NEAU-ST5-21</strain>
    </source>
</reference>
<dbReference type="EMBL" id="RFFM01000003">
    <property type="protein sequence ID" value="RMH89260.1"/>
    <property type="molecule type" value="Genomic_DNA"/>
</dbReference>
<proteinExistence type="predicted"/>
<dbReference type="Pfam" id="PF08349">
    <property type="entry name" value="DUF1722"/>
    <property type="match status" value="1"/>
</dbReference>
<dbReference type="OrthoDB" id="495783at2"/>
<evidence type="ECO:0000259" key="1">
    <source>
        <dbReference type="Pfam" id="PF08349"/>
    </source>
</evidence>
<gene>
    <name evidence="2" type="ORF">EA797_15095</name>
</gene>
<dbReference type="InterPro" id="IPR013560">
    <property type="entry name" value="DUF1722"/>
</dbReference>
<dbReference type="RefSeq" id="WP_122166636.1">
    <property type="nucleotide sequence ID" value="NZ_JAMOIB010000004.1"/>
</dbReference>
<name>A0A3M2HNU8_9GAMM</name>
<evidence type="ECO:0000313" key="2">
    <source>
        <dbReference type="EMBL" id="RMH89260.1"/>
    </source>
</evidence>
<dbReference type="PANTHER" id="PTHR30087:SF0">
    <property type="entry name" value="INNER MEMBRANE PROTEIN"/>
    <property type="match status" value="1"/>
</dbReference>
<feature type="domain" description="DUF1722" evidence="1">
    <location>
        <begin position="195"/>
        <end position="311"/>
    </location>
</feature>